<proteinExistence type="predicted"/>
<dbReference type="InterPro" id="IPR013662">
    <property type="entry name" value="RIH_assoc-dom"/>
</dbReference>
<feature type="compositionally biased region" description="Basic and acidic residues" evidence="1">
    <location>
        <begin position="99"/>
        <end position="110"/>
    </location>
</feature>
<feature type="non-terminal residue" evidence="3">
    <location>
        <position position="1"/>
    </location>
</feature>
<evidence type="ECO:0000259" key="2">
    <source>
        <dbReference type="Pfam" id="PF08454"/>
    </source>
</evidence>
<name>A0AAW0MF12_9GOBI</name>
<reference evidence="4" key="1">
    <citation type="submission" date="2024-04" db="EMBL/GenBank/DDBJ databases">
        <title>Salinicola lusitanus LLJ914,a marine bacterium isolated from the Okinawa Trough.</title>
        <authorList>
            <person name="Li J."/>
        </authorList>
    </citation>
    <scope>NUCLEOTIDE SEQUENCE [LARGE SCALE GENOMIC DNA]</scope>
</reference>
<dbReference type="PANTHER" id="PTHR45816">
    <property type="entry name" value="MIR DOMAIN-CONTAINING PROTEIN"/>
    <property type="match status" value="1"/>
</dbReference>
<feature type="region of interest" description="Disordered" evidence="1">
    <location>
        <begin position="37"/>
        <end position="64"/>
    </location>
</feature>
<organism evidence="3 4">
    <name type="scientific">Mugilogobius chulae</name>
    <name type="common">yellowstripe goby</name>
    <dbReference type="NCBI Taxonomy" id="88201"/>
    <lineage>
        <taxon>Eukaryota</taxon>
        <taxon>Metazoa</taxon>
        <taxon>Chordata</taxon>
        <taxon>Craniata</taxon>
        <taxon>Vertebrata</taxon>
        <taxon>Euteleostomi</taxon>
        <taxon>Actinopterygii</taxon>
        <taxon>Neopterygii</taxon>
        <taxon>Teleostei</taxon>
        <taxon>Neoteleostei</taxon>
        <taxon>Acanthomorphata</taxon>
        <taxon>Gobiaria</taxon>
        <taxon>Gobiiformes</taxon>
        <taxon>Gobioidei</taxon>
        <taxon>Gobiidae</taxon>
        <taxon>Gobionellinae</taxon>
        <taxon>Mugilogobius</taxon>
    </lineage>
</organism>
<dbReference type="EMBL" id="JBBPFD010000698">
    <property type="protein sequence ID" value="KAK7877362.1"/>
    <property type="molecule type" value="Genomic_DNA"/>
</dbReference>
<sequence>RSFFCRLTEDKKSEKFFRVFYDRMKLAQLEIKATVTVNQRPRKQETRRGRRRQGGSGQKERSDYVHFLPTRDSAVVMTEDVKEQLLEASSATKKAFNSYRRDADPEDHFSSADGHPSSGDKGQDDGEMSFVIVIMQPILRFLQLLCENHNRDLQVRETMEKLPSMPEQQNNYNLVCETLQFLDCICGSTTGGLGLLGLYINEKNVALINQTLESLTEYCQGPCHENQNCIATHESNGIDIIIALILNDINPLGKKRMDLVLELKVSEELESFVIRPKHRKVVTGLLVL</sequence>
<dbReference type="Pfam" id="PF08454">
    <property type="entry name" value="RIH_assoc"/>
    <property type="match status" value="1"/>
</dbReference>
<keyword evidence="4" id="KW-1185">Reference proteome</keyword>
<feature type="domain" description="RyR/IP3R Homology associated" evidence="2">
    <location>
        <begin position="134"/>
        <end position="244"/>
    </location>
</feature>
<dbReference type="Proteomes" id="UP001460270">
    <property type="component" value="Unassembled WGS sequence"/>
</dbReference>
<dbReference type="AlphaFoldDB" id="A0AAW0MF12"/>
<dbReference type="GO" id="GO:0006816">
    <property type="term" value="P:calcium ion transport"/>
    <property type="evidence" value="ECO:0007669"/>
    <property type="project" value="InterPro"/>
</dbReference>
<dbReference type="InterPro" id="IPR015925">
    <property type="entry name" value="Ryanodine_IP3_receptor"/>
</dbReference>
<evidence type="ECO:0000256" key="1">
    <source>
        <dbReference type="SAM" id="MobiDB-lite"/>
    </source>
</evidence>
<protein>
    <recommendedName>
        <fullName evidence="2">RyR/IP3R Homology associated domain-containing protein</fullName>
    </recommendedName>
</protein>
<evidence type="ECO:0000313" key="4">
    <source>
        <dbReference type="Proteomes" id="UP001460270"/>
    </source>
</evidence>
<comment type="caution">
    <text evidence="3">The sequence shown here is derived from an EMBL/GenBank/DDBJ whole genome shotgun (WGS) entry which is preliminary data.</text>
</comment>
<gene>
    <name evidence="3" type="ORF">WMY93_031935</name>
</gene>
<accession>A0AAW0MF12</accession>
<evidence type="ECO:0000313" key="3">
    <source>
        <dbReference type="EMBL" id="KAK7877362.1"/>
    </source>
</evidence>
<dbReference type="PANTHER" id="PTHR45816:SF2">
    <property type="entry name" value="INOSITOL 1,4,5-TRISPHOSPHATE RECEPTOR"/>
    <property type="match status" value="1"/>
</dbReference>
<feature type="region of interest" description="Disordered" evidence="1">
    <location>
        <begin position="97"/>
        <end position="124"/>
    </location>
</feature>